<dbReference type="Gene3D" id="3.40.50.720">
    <property type="entry name" value="NAD(P)-binding Rossmann-like Domain"/>
    <property type="match status" value="1"/>
</dbReference>
<dbReference type="InterPro" id="IPR000683">
    <property type="entry name" value="Gfo/Idh/MocA-like_OxRdtase_N"/>
</dbReference>
<feature type="domain" description="Gfo/Idh/MocA-like oxidoreductase N-terminal" evidence="4">
    <location>
        <begin position="2"/>
        <end position="120"/>
    </location>
</feature>
<dbReference type="Pfam" id="PF01408">
    <property type="entry name" value="GFO_IDH_MocA"/>
    <property type="match status" value="1"/>
</dbReference>
<protein>
    <recommendedName>
        <fullName evidence="3">Inositol 2-dehydrogenase</fullName>
        <ecNumber evidence="3">1.1.1.18</ecNumber>
    </recommendedName>
    <alternativeName>
        <fullName evidence="3">Myo-inositol 2-dehydrogenase</fullName>
        <shortName evidence="3">MI 2-dehydrogenase</shortName>
    </alternativeName>
</protein>
<dbReference type="PANTHER" id="PTHR43593:SF1">
    <property type="entry name" value="INOSITOL 2-DEHYDROGENASE"/>
    <property type="match status" value="1"/>
</dbReference>
<dbReference type="InterPro" id="IPR023794">
    <property type="entry name" value="MI/DCI_dehydrogenase"/>
</dbReference>
<dbReference type="Gene3D" id="3.30.360.10">
    <property type="entry name" value="Dihydrodipicolinate Reductase, domain 2"/>
    <property type="match status" value="1"/>
</dbReference>
<reference evidence="6 7" key="1">
    <citation type="submission" date="2024-03" db="EMBL/GenBank/DDBJ databases">
        <title>Draft genome sequence of Pseudonocardia nematodicida JCM 31783.</title>
        <authorList>
            <person name="Butdee W."/>
            <person name="Duangmal K."/>
        </authorList>
    </citation>
    <scope>NUCLEOTIDE SEQUENCE [LARGE SCALE GENOMIC DNA]</scope>
    <source>
        <strain evidence="6 7">JCM 31783</strain>
    </source>
</reference>
<dbReference type="EC" id="1.1.1.18" evidence="3"/>
<evidence type="ECO:0000313" key="6">
    <source>
        <dbReference type="EMBL" id="MEQ3552738.1"/>
    </source>
</evidence>
<dbReference type="PANTHER" id="PTHR43593">
    <property type="match status" value="1"/>
</dbReference>
<comment type="caution">
    <text evidence="6">The sequence shown here is derived from an EMBL/GenBank/DDBJ whole genome shotgun (WGS) entry which is preliminary data.</text>
</comment>
<dbReference type="InterPro" id="IPR036291">
    <property type="entry name" value="NAD(P)-bd_dom_sf"/>
</dbReference>
<dbReference type="SUPFAM" id="SSF55347">
    <property type="entry name" value="Glyceraldehyde-3-phosphate dehydrogenase-like, C-terminal domain"/>
    <property type="match status" value="1"/>
</dbReference>
<evidence type="ECO:0000313" key="7">
    <source>
        <dbReference type="Proteomes" id="UP001494902"/>
    </source>
</evidence>
<keyword evidence="1 3" id="KW-0560">Oxidoreductase</keyword>
<evidence type="ECO:0000256" key="3">
    <source>
        <dbReference type="HAMAP-Rule" id="MF_01671"/>
    </source>
</evidence>
<dbReference type="InterPro" id="IPR050424">
    <property type="entry name" value="Gfo-Idh-MocA_inositol_DH"/>
</dbReference>
<name>A0ABV1KHB4_9PSEU</name>
<organism evidence="6 7">
    <name type="scientific">Pseudonocardia nematodicida</name>
    <dbReference type="NCBI Taxonomy" id="1206997"/>
    <lineage>
        <taxon>Bacteria</taxon>
        <taxon>Bacillati</taxon>
        <taxon>Actinomycetota</taxon>
        <taxon>Actinomycetes</taxon>
        <taxon>Pseudonocardiales</taxon>
        <taxon>Pseudonocardiaceae</taxon>
        <taxon>Pseudonocardia</taxon>
    </lineage>
</organism>
<evidence type="ECO:0000256" key="1">
    <source>
        <dbReference type="ARBA" id="ARBA00023002"/>
    </source>
</evidence>
<dbReference type="Proteomes" id="UP001494902">
    <property type="component" value="Unassembled WGS sequence"/>
</dbReference>
<keyword evidence="7" id="KW-1185">Reference proteome</keyword>
<accession>A0ABV1KHB4</accession>
<comment type="similarity">
    <text evidence="3">Belongs to the Gfo/Idh/MocA family.</text>
</comment>
<dbReference type="SUPFAM" id="SSF51735">
    <property type="entry name" value="NAD(P)-binding Rossmann-fold domains"/>
    <property type="match status" value="1"/>
</dbReference>
<dbReference type="InterPro" id="IPR055170">
    <property type="entry name" value="GFO_IDH_MocA-like_dom"/>
</dbReference>
<comment type="function">
    <text evidence="3">Involved in the oxidation of myo-inositol (MI) to 2-keto-myo-inositol (2KMI or 2-inosose).</text>
</comment>
<evidence type="ECO:0000256" key="2">
    <source>
        <dbReference type="ARBA" id="ARBA00023027"/>
    </source>
</evidence>
<proteinExistence type="inferred from homology"/>
<dbReference type="EMBL" id="JBEDNQ010000008">
    <property type="protein sequence ID" value="MEQ3552738.1"/>
    <property type="molecule type" value="Genomic_DNA"/>
</dbReference>
<dbReference type="Pfam" id="PF22725">
    <property type="entry name" value="GFO_IDH_MocA_C3"/>
    <property type="match status" value="1"/>
</dbReference>
<sequence>MIGVGVLGLGRIGGAHAHRLATQVPGARLSAVCDPDRGATAPFEGTGTTAFDDPVALVTAAEVDAVVIASPGFLHVEQLLACIEAGKPVLCEKPLAADPEDGLTVVEAEVAAGRRWVQLGFMRRFDPAFRDLVAAVDAGEVGTPLMLHCVHRNPSVRPSYVSENALDDSLSHEIDVVRWMLGEEIVSSQVVMPRRSPEAAEGLDDPKFVFLRTESGVLVTVEMYVHCRYGYEVRCEVVGSDGTVTTADGAGLVRRHAGRASTAVPASWGERFDASYRLELSAWVAAAARGEVGGPSVWDGYAAATVARRTVEAYRTGLEQTCAVGAAPALYATGGAR</sequence>
<evidence type="ECO:0000259" key="4">
    <source>
        <dbReference type="Pfam" id="PF01408"/>
    </source>
</evidence>
<feature type="domain" description="GFO/IDH/MocA-like oxidoreductase" evidence="5">
    <location>
        <begin position="129"/>
        <end position="244"/>
    </location>
</feature>
<keyword evidence="2 3" id="KW-0520">NAD</keyword>
<comment type="subunit">
    <text evidence="3">Homotetramer.</text>
</comment>
<comment type="catalytic activity">
    <reaction evidence="3">
        <text>myo-inositol + NAD(+) = scyllo-inosose + NADH + H(+)</text>
        <dbReference type="Rhea" id="RHEA:16949"/>
        <dbReference type="ChEBI" id="CHEBI:15378"/>
        <dbReference type="ChEBI" id="CHEBI:17268"/>
        <dbReference type="ChEBI" id="CHEBI:17811"/>
        <dbReference type="ChEBI" id="CHEBI:57540"/>
        <dbReference type="ChEBI" id="CHEBI:57945"/>
        <dbReference type="EC" id="1.1.1.18"/>
    </reaction>
</comment>
<dbReference type="HAMAP" id="MF_01671">
    <property type="entry name" value="IolG"/>
    <property type="match status" value="1"/>
</dbReference>
<dbReference type="RefSeq" id="WP_349299808.1">
    <property type="nucleotide sequence ID" value="NZ_JBEDNQ010000008.1"/>
</dbReference>
<evidence type="ECO:0000259" key="5">
    <source>
        <dbReference type="Pfam" id="PF22725"/>
    </source>
</evidence>
<gene>
    <name evidence="3" type="primary">iolG</name>
    <name evidence="6" type="ORF">WIS52_19900</name>
</gene>